<comment type="similarity">
    <text evidence="1">Belongs to the transposase IS21/IS408/IS1162 family.</text>
</comment>
<dbReference type="InterPro" id="IPR001584">
    <property type="entry name" value="Integrase_cat-core"/>
</dbReference>
<feature type="domain" description="Integrase catalytic" evidence="6">
    <location>
        <begin position="114"/>
        <end position="294"/>
    </location>
</feature>
<accession>A0A6L3AQQ1</accession>
<dbReference type="GO" id="GO:0032196">
    <property type="term" value="P:transposition"/>
    <property type="evidence" value="ECO:0007669"/>
    <property type="project" value="UniProtKB-KW"/>
</dbReference>
<dbReference type="Pfam" id="PF00665">
    <property type="entry name" value="rve"/>
    <property type="match status" value="1"/>
</dbReference>
<dbReference type="RefSeq" id="WP_149168394.1">
    <property type="nucleotide sequence ID" value="NZ_QOKV01000070.1"/>
</dbReference>
<dbReference type="InterPro" id="IPR025246">
    <property type="entry name" value="IS30-like_HTH"/>
</dbReference>
<reference evidence="7 8" key="1">
    <citation type="submission" date="2018-07" db="EMBL/GenBank/DDBJ databases">
        <title>Genome sequence of Roseomonas fauriae ATCC 49958.</title>
        <authorList>
            <person name="Sant'Anna F.H."/>
            <person name="Baldani J.I."/>
            <person name="Zilli J.E."/>
            <person name="Reis V.M."/>
            <person name="Hartmann A."/>
            <person name="Cruz L."/>
            <person name="de Souza E.M."/>
            <person name="de Oliveira Pedrosa F."/>
            <person name="Passaglia L.M.P."/>
        </authorList>
    </citation>
    <scope>NUCLEOTIDE SEQUENCE [LARGE SCALE GENOMIC DNA]</scope>
    <source>
        <strain evidence="7 8">ATCC 49958</strain>
    </source>
</reference>
<comment type="caution">
    <text evidence="7">The sequence shown here is derived from an EMBL/GenBank/DDBJ whole genome shotgun (WGS) entry which is preliminary data.</text>
</comment>
<evidence type="ECO:0000313" key="8">
    <source>
        <dbReference type="Proteomes" id="UP000476837"/>
    </source>
</evidence>
<dbReference type="Proteomes" id="UP000476837">
    <property type="component" value="Unassembled WGS sequence"/>
</dbReference>
<dbReference type="SUPFAM" id="SSF46689">
    <property type="entry name" value="Homeodomain-like"/>
    <property type="match status" value="1"/>
</dbReference>
<dbReference type="AlphaFoldDB" id="A0A6L3AQQ1"/>
<dbReference type="InterPro" id="IPR017894">
    <property type="entry name" value="HTH_IS21_transposase_type"/>
</dbReference>
<organism evidence="7 8">
    <name type="scientific">Azospirillum brasilense</name>
    <dbReference type="NCBI Taxonomy" id="192"/>
    <lineage>
        <taxon>Bacteria</taxon>
        <taxon>Pseudomonadati</taxon>
        <taxon>Pseudomonadota</taxon>
        <taxon>Alphaproteobacteria</taxon>
        <taxon>Rhodospirillales</taxon>
        <taxon>Azospirillaceae</taxon>
        <taxon>Azospirillum</taxon>
    </lineage>
</organism>
<dbReference type="InterPro" id="IPR012337">
    <property type="entry name" value="RNaseH-like_sf"/>
</dbReference>
<evidence type="ECO:0000259" key="6">
    <source>
        <dbReference type="PROSITE" id="PS50994"/>
    </source>
</evidence>
<sequence>MQTAEEVMEIRVMLKQGKSIREVARELGVSRNTVRRYARGAAPGYKARPPVARKLAPHAEWLAERVRRAAPEHLSATALLAELRHRGYRGGLTILREHLAALRPAEEPEAVVRFETAPGDQMQVDWAVVRRGADRLSAFIAVLGYSRAAYVEFVSDEKLETLIACHQEAFVYFGGVPRTILYDNMRTVVVGRDAYGPGQHRFQPAFRDFAHHAGFLPRLCRPYRAKTKGKVERFIRYLRDSFLVPLTTRLEQRGERLDVVTANVEVRKWLRDVANARVHGGTGHVPAERLVEERPALQELPRPWPGRLSTGTPAAAMPAPVLQHPLAVYDALLTTDGAA</sequence>
<evidence type="ECO:0000313" key="7">
    <source>
        <dbReference type="EMBL" id="KAA0675841.1"/>
    </source>
</evidence>
<dbReference type="PROSITE" id="PS50531">
    <property type="entry name" value="HTH_IS21"/>
    <property type="match status" value="1"/>
</dbReference>
<dbReference type="CDD" id="cd00569">
    <property type="entry name" value="HTH_Hin_like"/>
    <property type="match status" value="1"/>
</dbReference>
<evidence type="ECO:0000256" key="4">
    <source>
        <dbReference type="ARBA" id="ARBA00023172"/>
    </source>
</evidence>
<proteinExistence type="inferred from homology"/>
<dbReference type="Pfam" id="PF13936">
    <property type="entry name" value="HTH_38"/>
    <property type="match status" value="1"/>
</dbReference>
<gene>
    <name evidence="7" type="ORF">DS837_31590</name>
</gene>
<evidence type="ECO:0000259" key="5">
    <source>
        <dbReference type="PROSITE" id="PS50531"/>
    </source>
</evidence>
<keyword evidence="3" id="KW-0238">DNA-binding</keyword>
<dbReference type="GO" id="GO:0006310">
    <property type="term" value="P:DNA recombination"/>
    <property type="evidence" value="ECO:0007669"/>
    <property type="project" value="UniProtKB-KW"/>
</dbReference>
<feature type="domain" description="HTH IS21-type" evidence="5">
    <location>
        <begin position="5"/>
        <end position="66"/>
    </location>
</feature>
<dbReference type="GO" id="GO:0003677">
    <property type="term" value="F:DNA binding"/>
    <property type="evidence" value="ECO:0007669"/>
    <property type="project" value="UniProtKB-KW"/>
</dbReference>
<dbReference type="PANTHER" id="PTHR35004:SF6">
    <property type="entry name" value="TRANSPOSASE"/>
    <property type="match status" value="1"/>
</dbReference>
<name>A0A6L3AQQ1_AZOBR</name>
<keyword evidence="4" id="KW-0233">DNA recombination</keyword>
<dbReference type="GO" id="GO:0015074">
    <property type="term" value="P:DNA integration"/>
    <property type="evidence" value="ECO:0007669"/>
    <property type="project" value="InterPro"/>
</dbReference>
<dbReference type="InterPro" id="IPR009057">
    <property type="entry name" value="Homeodomain-like_sf"/>
</dbReference>
<dbReference type="InterPro" id="IPR036397">
    <property type="entry name" value="RNaseH_sf"/>
</dbReference>
<evidence type="ECO:0000256" key="2">
    <source>
        <dbReference type="ARBA" id="ARBA00022578"/>
    </source>
</evidence>
<dbReference type="NCBIfam" id="NF033546">
    <property type="entry name" value="transpos_IS21"/>
    <property type="match status" value="1"/>
</dbReference>
<dbReference type="Gene3D" id="3.30.420.10">
    <property type="entry name" value="Ribonuclease H-like superfamily/Ribonuclease H"/>
    <property type="match status" value="1"/>
</dbReference>
<dbReference type="Gene3D" id="1.10.10.60">
    <property type="entry name" value="Homeodomain-like"/>
    <property type="match status" value="1"/>
</dbReference>
<dbReference type="EMBL" id="QOKV01000070">
    <property type="protein sequence ID" value="KAA0675841.1"/>
    <property type="molecule type" value="Genomic_DNA"/>
</dbReference>
<evidence type="ECO:0000256" key="1">
    <source>
        <dbReference type="ARBA" id="ARBA00009277"/>
    </source>
</evidence>
<dbReference type="PANTHER" id="PTHR35004">
    <property type="entry name" value="TRANSPOSASE RV3428C-RELATED"/>
    <property type="match status" value="1"/>
</dbReference>
<protein>
    <submittedName>
        <fullName evidence="7">IS21 family transposase</fullName>
    </submittedName>
</protein>
<keyword evidence="2" id="KW-0815">Transposition</keyword>
<dbReference type="PROSITE" id="PS50994">
    <property type="entry name" value="INTEGRASE"/>
    <property type="match status" value="1"/>
</dbReference>
<dbReference type="SUPFAM" id="SSF53098">
    <property type="entry name" value="Ribonuclease H-like"/>
    <property type="match status" value="1"/>
</dbReference>
<evidence type="ECO:0000256" key="3">
    <source>
        <dbReference type="ARBA" id="ARBA00023125"/>
    </source>
</evidence>